<keyword evidence="4" id="KW-1185">Reference proteome</keyword>
<dbReference type="OrthoDB" id="5291305at2"/>
<dbReference type="Pfam" id="PF01973">
    <property type="entry name" value="MptE-like"/>
    <property type="match status" value="1"/>
</dbReference>
<dbReference type="RefSeq" id="WP_003351985.1">
    <property type="nucleotide sequence ID" value="NZ_AFEU01000002.1"/>
</dbReference>
<evidence type="ECO:0000259" key="2">
    <source>
        <dbReference type="Pfam" id="PF20157"/>
    </source>
</evidence>
<dbReference type="PANTHER" id="PTHR41786">
    <property type="entry name" value="MOTILITY ACCESSORY FACTOR MAF"/>
    <property type="match status" value="1"/>
</dbReference>
<reference evidence="3 4" key="1">
    <citation type="journal article" date="2012" name="Appl. Environ. Microbiol.">
        <title>Genome Sequence of Thermotolerant Bacillus methanolicus: Features and Regulation Related to Methylotrophy and Production of L-Lysine and L-Glutamate from Methanol.</title>
        <authorList>
            <person name="Heggeset T.M."/>
            <person name="Krog A."/>
            <person name="Balzer S."/>
            <person name="Wentzel A."/>
            <person name="Ellingsen T.E."/>
            <person name="Brautaset T."/>
        </authorList>
    </citation>
    <scope>NUCLEOTIDE SEQUENCE [LARGE SCALE GENOMIC DNA]</scope>
    <source>
        <strain evidence="3 4">PB1</strain>
    </source>
</reference>
<protein>
    <recommendedName>
        <fullName evidence="5">DUF115 domain-containing protein</fullName>
    </recommendedName>
</protein>
<evidence type="ECO:0000259" key="1">
    <source>
        <dbReference type="Pfam" id="PF01973"/>
    </source>
</evidence>
<name>I3E201_BACMT</name>
<organism evidence="3 4">
    <name type="scientific">Bacillus methanolicus PB1</name>
    <dbReference type="NCBI Taxonomy" id="997296"/>
    <lineage>
        <taxon>Bacteria</taxon>
        <taxon>Bacillati</taxon>
        <taxon>Bacillota</taxon>
        <taxon>Bacilli</taxon>
        <taxon>Bacillales</taxon>
        <taxon>Bacillaceae</taxon>
        <taxon>Bacillus</taxon>
    </lineage>
</organism>
<dbReference type="PATRIC" id="fig|997296.3.peg.1949"/>
<sequence length="455" mass="51857">MELYLKNVQSIKDKVLKQQLFANRSNYSNDIEIEVAKNGHLTLRKNNHYLYSRYDPIKEVSKFIDSQIDSLANIYCLFGFGLGYHVEQLMVKEPSKKIFVIDTEISTIQAAMYHVDLTKILSNENVRIIILNNPTQIQEFIRSIDSDGLNIKWIIPQSWISTISNSKLKEILEDIKIKEMSILRMKNIMEENFQNNIQLFDSHIGPLLGQFEGKKAALVAAGPSLDDNTDVLRQLKNKYFLFCVGAAYKTLLHQKIEPDAIVISDPHHFVFEQIKDVTSQIPLLFLATVNKEVVRHWIGPKIILFQEGYPLSEQYAKEHQIPLIQTGGSVATTGLDVLLKMGFAEIVFFGQDLAYKGNQSHSTHSTSNKTVSLYQSTFAVKANNHQRVTTSRSWLVFKKWIEQKIQQTTSVHFKNTSYTGAMIKGAPYVAGEHLANSAKNMENINFLDLISKLIK</sequence>
<evidence type="ECO:0000313" key="4">
    <source>
        <dbReference type="Proteomes" id="UP000010523"/>
    </source>
</evidence>
<dbReference type="EMBL" id="AFEU01000002">
    <property type="protein sequence ID" value="EIJ80522.1"/>
    <property type="molecule type" value="Genomic_DNA"/>
</dbReference>
<evidence type="ECO:0008006" key="5">
    <source>
        <dbReference type="Google" id="ProtNLM"/>
    </source>
</evidence>
<dbReference type="Pfam" id="PF20157">
    <property type="entry name" value="Maf_flag10_N"/>
    <property type="match status" value="1"/>
</dbReference>
<dbReference type="InterPro" id="IPR002826">
    <property type="entry name" value="MptE-like"/>
</dbReference>
<evidence type="ECO:0000313" key="3">
    <source>
        <dbReference type="EMBL" id="EIJ80522.1"/>
    </source>
</evidence>
<dbReference type="InterPro" id="IPR045376">
    <property type="entry name" value="Maf_N"/>
</dbReference>
<dbReference type="Proteomes" id="UP000010523">
    <property type="component" value="Unassembled WGS sequence"/>
</dbReference>
<accession>I3E201</accession>
<proteinExistence type="predicted"/>
<dbReference type="STRING" id="997296.PB1_09182"/>
<gene>
    <name evidence="3" type="ORF">PB1_09182</name>
</gene>
<feature type="domain" description="Glycosyltransferase Maf N-terminal" evidence="2">
    <location>
        <begin position="45"/>
        <end position="137"/>
    </location>
</feature>
<dbReference type="PANTHER" id="PTHR41786:SF1">
    <property type="entry name" value="6-HYDROXYMETHYLPTERIN DIPHOSPHOKINASE MPTE-LIKE DOMAIN-CONTAINING PROTEIN"/>
    <property type="match status" value="1"/>
</dbReference>
<dbReference type="eggNOG" id="COG2604">
    <property type="taxonomic scope" value="Bacteria"/>
</dbReference>
<dbReference type="AlphaFoldDB" id="I3E201"/>
<feature type="domain" description="6-hydroxymethylpterin diphosphokinase MptE-like" evidence="1">
    <location>
        <begin position="192"/>
        <end position="357"/>
    </location>
</feature>
<comment type="caution">
    <text evidence="3">The sequence shown here is derived from an EMBL/GenBank/DDBJ whole genome shotgun (WGS) entry which is preliminary data.</text>
</comment>